<dbReference type="EMBL" id="JH817943">
    <property type="protein sequence ID" value="EKC43146.1"/>
    <property type="molecule type" value="Genomic_DNA"/>
</dbReference>
<name>K1S6T9_MAGGI</name>
<proteinExistence type="predicted"/>
<dbReference type="PANTHER" id="PTHR43975:SF2">
    <property type="entry name" value="EG:BACR7A4.14 PROTEIN-RELATED"/>
    <property type="match status" value="1"/>
</dbReference>
<sequence length="91" mass="9888">MSSLLNKVVIVTGASSGIGAATALEFAKNGAKLVLAARNVERLNEVASQCSSKGLQQEKRRRVRTCIRTLIQKGFGLRKKDRDKKMALFGP</sequence>
<dbReference type="HOGENOM" id="CLU_2429196_0_0_1"/>
<evidence type="ECO:0000313" key="1">
    <source>
        <dbReference type="EMBL" id="EKC43146.1"/>
    </source>
</evidence>
<protein>
    <submittedName>
        <fullName evidence="1">Uncharacterized protein</fullName>
    </submittedName>
</protein>
<reference evidence="1" key="1">
    <citation type="journal article" date="2012" name="Nature">
        <title>The oyster genome reveals stress adaptation and complexity of shell formation.</title>
        <authorList>
            <person name="Zhang G."/>
            <person name="Fang X."/>
            <person name="Guo X."/>
            <person name="Li L."/>
            <person name="Luo R."/>
            <person name="Xu F."/>
            <person name="Yang P."/>
            <person name="Zhang L."/>
            <person name="Wang X."/>
            <person name="Qi H."/>
            <person name="Xiong Z."/>
            <person name="Que H."/>
            <person name="Xie Y."/>
            <person name="Holland P.W."/>
            <person name="Paps J."/>
            <person name="Zhu Y."/>
            <person name="Wu F."/>
            <person name="Chen Y."/>
            <person name="Wang J."/>
            <person name="Peng C."/>
            <person name="Meng J."/>
            <person name="Yang L."/>
            <person name="Liu J."/>
            <person name="Wen B."/>
            <person name="Zhang N."/>
            <person name="Huang Z."/>
            <person name="Zhu Q."/>
            <person name="Feng Y."/>
            <person name="Mount A."/>
            <person name="Hedgecock D."/>
            <person name="Xu Z."/>
            <person name="Liu Y."/>
            <person name="Domazet-Loso T."/>
            <person name="Du Y."/>
            <person name="Sun X."/>
            <person name="Zhang S."/>
            <person name="Liu B."/>
            <person name="Cheng P."/>
            <person name="Jiang X."/>
            <person name="Li J."/>
            <person name="Fan D."/>
            <person name="Wang W."/>
            <person name="Fu W."/>
            <person name="Wang T."/>
            <person name="Wang B."/>
            <person name="Zhang J."/>
            <person name="Peng Z."/>
            <person name="Li Y."/>
            <person name="Li N."/>
            <person name="Wang J."/>
            <person name="Chen M."/>
            <person name="He Y."/>
            <person name="Tan F."/>
            <person name="Song X."/>
            <person name="Zheng Q."/>
            <person name="Huang R."/>
            <person name="Yang H."/>
            <person name="Du X."/>
            <person name="Chen L."/>
            <person name="Yang M."/>
            <person name="Gaffney P.M."/>
            <person name="Wang S."/>
            <person name="Luo L."/>
            <person name="She Z."/>
            <person name="Ming Y."/>
            <person name="Huang W."/>
            <person name="Zhang S."/>
            <person name="Huang B."/>
            <person name="Zhang Y."/>
            <person name="Qu T."/>
            <person name="Ni P."/>
            <person name="Miao G."/>
            <person name="Wang J."/>
            <person name="Wang Q."/>
            <person name="Steinberg C.E."/>
            <person name="Wang H."/>
            <person name="Li N."/>
            <person name="Qian L."/>
            <person name="Zhang G."/>
            <person name="Li Y."/>
            <person name="Yang H."/>
            <person name="Liu X."/>
            <person name="Wang J."/>
            <person name="Yin Y."/>
            <person name="Wang J."/>
        </authorList>
    </citation>
    <scope>NUCLEOTIDE SEQUENCE [LARGE SCALE GENOMIC DNA]</scope>
    <source>
        <strain evidence="1">05x7-T-G4-1.051#20</strain>
    </source>
</reference>
<dbReference type="Pfam" id="PF00106">
    <property type="entry name" value="adh_short"/>
    <property type="match status" value="1"/>
</dbReference>
<dbReference type="InterPro" id="IPR036291">
    <property type="entry name" value="NAD(P)-bd_dom_sf"/>
</dbReference>
<dbReference type="InterPro" id="IPR002347">
    <property type="entry name" value="SDR_fam"/>
</dbReference>
<dbReference type="InParanoid" id="K1S6T9"/>
<gene>
    <name evidence="1" type="ORF">CGI_10021161</name>
</gene>
<accession>K1S6T9</accession>
<dbReference type="PANTHER" id="PTHR43975">
    <property type="entry name" value="ZGC:101858"/>
    <property type="match status" value="1"/>
</dbReference>
<dbReference type="SUPFAM" id="SSF51735">
    <property type="entry name" value="NAD(P)-binding Rossmann-fold domains"/>
    <property type="match status" value="1"/>
</dbReference>
<dbReference type="AlphaFoldDB" id="K1S6T9"/>
<dbReference type="Gene3D" id="3.40.50.720">
    <property type="entry name" value="NAD(P)-binding Rossmann-like Domain"/>
    <property type="match status" value="1"/>
</dbReference>
<organism evidence="1">
    <name type="scientific">Magallana gigas</name>
    <name type="common">Pacific oyster</name>
    <name type="synonym">Crassostrea gigas</name>
    <dbReference type="NCBI Taxonomy" id="29159"/>
    <lineage>
        <taxon>Eukaryota</taxon>
        <taxon>Metazoa</taxon>
        <taxon>Spiralia</taxon>
        <taxon>Lophotrochozoa</taxon>
        <taxon>Mollusca</taxon>
        <taxon>Bivalvia</taxon>
        <taxon>Autobranchia</taxon>
        <taxon>Pteriomorphia</taxon>
        <taxon>Ostreida</taxon>
        <taxon>Ostreoidea</taxon>
        <taxon>Ostreidae</taxon>
        <taxon>Magallana</taxon>
    </lineage>
</organism>